<accession>A0A2L2DKP8</accession>
<organism evidence="1">
    <name type="scientific">Acanthamoeba polyphaga mimivirus</name>
    <name type="common">APMV</name>
    <dbReference type="NCBI Taxonomy" id="212035"/>
    <lineage>
        <taxon>Viruses</taxon>
        <taxon>Varidnaviria</taxon>
        <taxon>Bamfordvirae</taxon>
        <taxon>Nucleocytoviricota</taxon>
        <taxon>Megaviricetes</taxon>
        <taxon>Imitervirales</taxon>
        <taxon>Mimiviridae</taxon>
        <taxon>Megamimivirinae</taxon>
        <taxon>Mimivirus</taxon>
        <taxon>Mimivirus bradfordmassiliense</taxon>
    </lineage>
</organism>
<dbReference type="EMBL" id="MG602507">
    <property type="protein sequence ID" value="AVG46717.1"/>
    <property type="molecule type" value="Genomic_DNA"/>
</dbReference>
<protein>
    <submittedName>
        <fullName evidence="1">Uncharacterized protein</fullName>
    </submittedName>
</protein>
<sequence length="58" mass="6529">MKEKINDSKIQLNMPSKSVNIILNYLRDGVLPNDIVDVENDLKICGIVYDTNVNSIAH</sequence>
<proteinExistence type="predicted"/>
<evidence type="ECO:0000313" key="1">
    <source>
        <dbReference type="EMBL" id="AVG46717.1"/>
    </source>
</evidence>
<reference evidence="1" key="1">
    <citation type="journal article" date="2017" name="Front. Microbiol.">
        <title>Genome Characterization of the First Mimiviruses of Lineage C Isolated in Brazil.</title>
        <authorList>
            <person name="Assis F.L."/>
            <person name="Franco-Luiz A.P.M."/>
            <person name="Dos Santos R.N."/>
            <person name="Campos F.S."/>
            <person name="Dornas F.P."/>
            <person name="Borato P.V.M."/>
            <person name="Franco A.C."/>
            <person name="Abrahao J.S."/>
            <person name="Colson P."/>
            <person name="Scola B."/>
        </authorList>
    </citation>
    <scope>NUCLEOTIDE SEQUENCE [LARGE SCALE GENOMIC DNA]</scope>
</reference>
<organismHost>
    <name type="scientific">Acanthamoeba polyphaga</name>
    <name type="common">Amoeba</name>
    <dbReference type="NCBI Taxonomy" id="5757"/>
</organismHost>
<dbReference type="Proteomes" id="UP000280369">
    <property type="component" value="Segment"/>
</dbReference>
<name>A0A2L2DKP8_MIMIV</name>